<reference evidence="7 8" key="1">
    <citation type="submission" date="2021-03" db="EMBL/GenBank/DDBJ databases">
        <title>Antimicrobial resistance genes in bacteria isolated from Japanese honey, and their potential for conferring macrolide and lincosamide resistance in the American foulbrood pathogen Paenibacillus larvae.</title>
        <authorList>
            <person name="Okamoto M."/>
            <person name="Kumagai M."/>
            <person name="Kanamori H."/>
            <person name="Takamatsu D."/>
        </authorList>
    </citation>
    <scope>NUCLEOTIDE SEQUENCE [LARGE SCALE GENOMIC DNA]</scope>
    <source>
        <strain evidence="7 8">J21TS3</strain>
    </source>
</reference>
<dbReference type="Gene3D" id="3.40.50.2300">
    <property type="match status" value="1"/>
</dbReference>
<evidence type="ECO:0000313" key="7">
    <source>
        <dbReference type="EMBL" id="GIO66469.1"/>
    </source>
</evidence>
<evidence type="ECO:0000259" key="6">
    <source>
        <dbReference type="PROSITE" id="PS50110"/>
    </source>
</evidence>
<keyword evidence="8" id="KW-1185">Reference proteome</keyword>
<evidence type="ECO:0000256" key="2">
    <source>
        <dbReference type="ARBA" id="ARBA00023125"/>
    </source>
</evidence>
<dbReference type="SUPFAM" id="SSF46689">
    <property type="entry name" value="Homeodomain-like"/>
    <property type="match status" value="2"/>
</dbReference>
<dbReference type="PRINTS" id="PR00032">
    <property type="entry name" value="HTHARAC"/>
</dbReference>
<evidence type="ECO:0000256" key="3">
    <source>
        <dbReference type="ARBA" id="ARBA00023163"/>
    </source>
</evidence>
<dbReference type="InterPro" id="IPR018062">
    <property type="entry name" value="HTH_AraC-typ_CS"/>
</dbReference>
<evidence type="ECO:0008006" key="9">
    <source>
        <dbReference type="Google" id="ProtNLM"/>
    </source>
</evidence>
<keyword evidence="2" id="KW-0238">DNA-binding</keyword>
<protein>
    <recommendedName>
        <fullName evidence="9">DNA-binding response regulator</fullName>
    </recommendedName>
</protein>
<dbReference type="PANTHER" id="PTHR43280">
    <property type="entry name" value="ARAC-FAMILY TRANSCRIPTIONAL REGULATOR"/>
    <property type="match status" value="1"/>
</dbReference>
<dbReference type="InterPro" id="IPR009057">
    <property type="entry name" value="Homeodomain-like_sf"/>
</dbReference>
<dbReference type="SUPFAM" id="SSF52172">
    <property type="entry name" value="CheY-like"/>
    <property type="match status" value="1"/>
</dbReference>
<feature type="modified residue" description="4-aspartylphosphate" evidence="4">
    <location>
        <position position="53"/>
    </location>
</feature>
<name>A0ABQ4LT65_9BACL</name>
<dbReference type="PROSITE" id="PS01124">
    <property type="entry name" value="HTH_ARAC_FAMILY_2"/>
    <property type="match status" value="1"/>
</dbReference>
<dbReference type="PANTHER" id="PTHR43280:SF2">
    <property type="entry name" value="HTH-TYPE TRANSCRIPTIONAL REGULATOR EXSA"/>
    <property type="match status" value="1"/>
</dbReference>
<accession>A0ABQ4LT65</accession>
<dbReference type="Proteomes" id="UP000680638">
    <property type="component" value="Unassembled WGS sequence"/>
</dbReference>
<feature type="domain" description="Response regulatory" evidence="6">
    <location>
        <begin position="2"/>
        <end position="118"/>
    </location>
</feature>
<evidence type="ECO:0000259" key="5">
    <source>
        <dbReference type="PROSITE" id="PS01124"/>
    </source>
</evidence>
<evidence type="ECO:0000256" key="4">
    <source>
        <dbReference type="PROSITE-ProRule" id="PRU00169"/>
    </source>
</evidence>
<keyword evidence="3" id="KW-0804">Transcription</keyword>
<dbReference type="Gene3D" id="1.10.10.60">
    <property type="entry name" value="Homeodomain-like"/>
    <property type="match status" value="2"/>
</dbReference>
<comment type="caution">
    <text evidence="7">The sequence shown here is derived from an EMBL/GenBank/DDBJ whole genome shotgun (WGS) entry which is preliminary data.</text>
</comment>
<dbReference type="InterPro" id="IPR001789">
    <property type="entry name" value="Sig_transdc_resp-reg_receiver"/>
</dbReference>
<feature type="domain" description="HTH araC/xylS-type" evidence="5">
    <location>
        <begin position="287"/>
        <end position="385"/>
    </location>
</feature>
<dbReference type="RefSeq" id="WP_212948475.1">
    <property type="nucleotide sequence ID" value="NZ_BORW01000004.1"/>
</dbReference>
<sequence length="397" mass="45231">MNILVVDDESVIREGIKRTIRKAFPGHRVQLAENPDEAAQILRGGQIDVVLTDILMPGMTGLELMQVSRSNYPHVKWVIISAYSEFAYAKEAVRLGAKDYMLKPIGKEALISMIGRLGEEVERDAELEQETRLLRSNLKFLREAVFQRWATGLDIGNLDIAPFVERYPRFYLVLVKMESDDTVHLEHFIVENVLTELIERHGKGFVTSLDGKSLLGLVTPDSPDGAKRLSDELRLHLKKYVKVPFQVGLSEEIRDFNSIPAAIRGMGRKSGTLEFEYYAPGGNRAVEVALQYIRANYNTDVTLEKVASVVFLNPAYFSQVFKQKTGSGFKEYVISLRMEKAMELLKHTQLKLIDIAEKVGYQDVKHFTQVFRKRTNMTPTEYRQRGWEKDGLNRACP</sequence>
<dbReference type="SMART" id="SM00342">
    <property type="entry name" value="HTH_ARAC"/>
    <property type="match status" value="1"/>
</dbReference>
<organism evidence="7 8">
    <name type="scientific">Paenibacillus cookii</name>
    <dbReference type="NCBI Taxonomy" id="157839"/>
    <lineage>
        <taxon>Bacteria</taxon>
        <taxon>Bacillati</taxon>
        <taxon>Bacillota</taxon>
        <taxon>Bacilli</taxon>
        <taxon>Bacillales</taxon>
        <taxon>Paenibacillaceae</taxon>
        <taxon>Paenibacillus</taxon>
    </lineage>
</organism>
<keyword evidence="4" id="KW-0597">Phosphoprotein</keyword>
<dbReference type="Pfam" id="PF12833">
    <property type="entry name" value="HTH_18"/>
    <property type="match status" value="1"/>
</dbReference>
<dbReference type="PROSITE" id="PS50110">
    <property type="entry name" value="RESPONSE_REGULATORY"/>
    <property type="match status" value="1"/>
</dbReference>
<dbReference type="InterPro" id="IPR011006">
    <property type="entry name" value="CheY-like_superfamily"/>
</dbReference>
<dbReference type="InterPro" id="IPR020449">
    <property type="entry name" value="Tscrpt_reg_AraC-type_HTH"/>
</dbReference>
<keyword evidence="1" id="KW-0805">Transcription regulation</keyword>
<dbReference type="EMBL" id="BORW01000004">
    <property type="protein sequence ID" value="GIO66469.1"/>
    <property type="molecule type" value="Genomic_DNA"/>
</dbReference>
<dbReference type="InterPro" id="IPR018060">
    <property type="entry name" value="HTH_AraC"/>
</dbReference>
<gene>
    <name evidence="7" type="ORF">J21TS3_12900</name>
</gene>
<dbReference type="SMART" id="SM00448">
    <property type="entry name" value="REC"/>
    <property type="match status" value="1"/>
</dbReference>
<proteinExistence type="predicted"/>
<dbReference type="CDD" id="cd17536">
    <property type="entry name" value="REC_YesN-like"/>
    <property type="match status" value="1"/>
</dbReference>
<dbReference type="Pfam" id="PF00072">
    <property type="entry name" value="Response_reg"/>
    <property type="match status" value="1"/>
</dbReference>
<dbReference type="PROSITE" id="PS00041">
    <property type="entry name" value="HTH_ARAC_FAMILY_1"/>
    <property type="match status" value="1"/>
</dbReference>
<evidence type="ECO:0000313" key="8">
    <source>
        <dbReference type="Proteomes" id="UP000680638"/>
    </source>
</evidence>
<evidence type="ECO:0000256" key="1">
    <source>
        <dbReference type="ARBA" id="ARBA00023015"/>
    </source>
</evidence>